<reference evidence="2 3" key="1">
    <citation type="submission" date="2016-07" db="EMBL/GenBank/DDBJ databases">
        <title>Pervasive Adenine N6-methylation of Active Genes in Fungi.</title>
        <authorList>
            <consortium name="DOE Joint Genome Institute"/>
            <person name="Mondo S.J."/>
            <person name="Dannebaum R.O."/>
            <person name="Kuo R.C."/>
            <person name="Labutti K."/>
            <person name="Haridas S."/>
            <person name="Kuo A."/>
            <person name="Salamov A."/>
            <person name="Ahrendt S.R."/>
            <person name="Lipzen A."/>
            <person name="Sullivan W."/>
            <person name="Andreopoulos W.B."/>
            <person name="Clum A."/>
            <person name="Lindquist E."/>
            <person name="Daum C."/>
            <person name="Ramamoorthy G.K."/>
            <person name="Gryganskyi A."/>
            <person name="Culley D."/>
            <person name="Magnuson J.K."/>
            <person name="James T.Y."/>
            <person name="O'Malley M.A."/>
            <person name="Stajich J.E."/>
            <person name="Spatafora J.W."/>
            <person name="Visel A."/>
            <person name="Grigoriev I.V."/>
        </authorList>
    </citation>
    <scope>NUCLEOTIDE SEQUENCE [LARGE SCALE GENOMIC DNA]</scope>
    <source>
        <strain evidence="2 3">NRRL 3301</strain>
    </source>
</reference>
<dbReference type="STRING" id="101127.A0A1X2GGA7"/>
<evidence type="ECO:0000259" key="1">
    <source>
        <dbReference type="PROSITE" id="PS50003"/>
    </source>
</evidence>
<dbReference type="Gene3D" id="2.30.29.30">
    <property type="entry name" value="Pleckstrin-homology domain (PH domain)/Phosphotyrosine-binding domain (PTB)"/>
    <property type="match status" value="1"/>
</dbReference>
<dbReference type="InterPro" id="IPR001849">
    <property type="entry name" value="PH_domain"/>
</dbReference>
<sequence length="288" mass="32891">MNELTLPLDTSLLKQIPGKLQGTDLAPPSYQSLDHCSLELEDLSSSSSFYHTIHHPKRRSALQSQPKPRPMSMPIFFPDALTTPSSTNHEPLDELFSSSAIAKWQHRRSCVIVPREEEGCENLPPYECTVYKKGKVNVKMLTDANGNKVTNRTWRRLHMELWGTVLRIHALSFFRATIGKDPIDIISLAGAEACRAFDYTKKPFVIRLSILSGIELLIQLPDHASMVSWIEQLQSGINISLDLEHRPMPKFITLPPRRGCENGILTRRLLESERRREQRRQTQQEFLA</sequence>
<gene>
    <name evidence="2" type="ORF">DM01DRAFT_1288029</name>
</gene>
<evidence type="ECO:0000313" key="2">
    <source>
        <dbReference type="EMBL" id="ORX53123.1"/>
    </source>
</evidence>
<dbReference type="PANTHER" id="PTHR37283">
    <property type="entry name" value="PH DOMAIN-CONTAINING PROTEIN YHR131C"/>
    <property type="match status" value="1"/>
</dbReference>
<dbReference type="InterPro" id="IPR011993">
    <property type="entry name" value="PH-like_dom_sf"/>
</dbReference>
<keyword evidence="3" id="KW-1185">Reference proteome</keyword>
<accession>A0A1X2GGA7</accession>
<dbReference type="AlphaFoldDB" id="A0A1X2GGA7"/>
<dbReference type="EMBL" id="MCGT01000016">
    <property type="protein sequence ID" value="ORX53123.1"/>
    <property type="molecule type" value="Genomic_DNA"/>
</dbReference>
<protein>
    <recommendedName>
        <fullName evidence="1">PH domain-containing protein</fullName>
    </recommendedName>
</protein>
<dbReference type="PROSITE" id="PS50003">
    <property type="entry name" value="PH_DOMAIN"/>
    <property type="match status" value="1"/>
</dbReference>
<dbReference type="Proteomes" id="UP000242146">
    <property type="component" value="Unassembled WGS sequence"/>
</dbReference>
<dbReference type="PANTHER" id="PTHR37283:SF1">
    <property type="entry name" value="PH DOMAIN-CONTAINING PROTEIN YHR131C"/>
    <property type="match status" value="1"/>
</dbReference>
<comment type="caution">
    <text evidence="2">The sequence shown here is derived from an EMBL/GenBank/DDBJ whole genome shotgun (WGS) entry which is preliminary data.</text>
</comment>
<proteinExistence type="predicted"/>
<feature type="domain" description="PH" evidence="1">
    <location>
        <begin position="129"/>
        <end position="238"/>
    </location>
</feature>
<dbReference type="OrthoDB" id="5865767at2759"/>
<name>A0A1X2GGA7_9FUNG</name>
<dbReference type="SUPFAM" id="SSF50729">
    <property type="entry name" value="PH domain-like"/>
    <property type="match status" value="1"/>
</dbReference>
<evidence type="ECO:0000313" key="3">
    <source>
        <dbReference type="Proteomes" id="UP000242146"/>
    </source>
</evidence>
<dbReference type="Pfam" id="PF15410">
    <property type="entry name" value="PH_9"/>
    <property type="match status" value="1"/>
</dbReference>
<organism evidence="2 3">
    <name type="scientific">Hesseltinella vesiculosa</name>
    <dbReference type="NCBI Taxonomy" id="101127"/>
    <lineage>
        <taxon>Eukaryota</taxon>
        <taxon>Fungi</taxon>
        <taxon>Fungi incertae sedis</taxon>
        <taxon>Mucoromycota</taxon>
        <taxon>Mucoromycotina</taxon>
        <taxon>Mucoromycetes</taxon>
        <taxon>Mucorales</taxon>
        <taxon>Cunninghamellaceae</taxon>
        <taxon>Hesseltinella</taxon>
    </lineage>
</organism>
<dbReference type="InterPro" id="IPR041681">
    <property type="entry name" value="PH_9"/>
</dbReference>